<dbReference type="GO" id="GO:0004673">
    <property type="term" value="F:protein histidine kinase activity"/>
    <property type="evidence" value="ECO:0007669"/>
    <property type="project" value="UniProtKB-EC"/>
</dbReference>
<protein>
    <recommendedName>
        <fullName evidence="2">histidine kinase</fullName>
        <ecNumber evidence="2">2.7.13.3</ecNumber>
    </recommendedName>
</protein>
<proteinExistence type="predicted"/>
<feature type="region of interest" description="Disordered" evidence="9">
    <location>
        <begin position="466"/>
        <end position="495"/>
    </location>
</feature>
<dbReference type="Proteomes" id="UP000626220">
    <property type="component" value="Unassembled WGS sequence"/>
</dbReference>
<dbReference type="EC" id="2.7.13.3" evidence="2"/>
<keyword evidence="12" id="KW-1185">Reference proteome</keyword>
<dbReference type="NCBIfam" id="TIGR00229">
    <property type="entry name" value="sensory_box"/>
    <property type="match status" value="1"/>
</dbReference>
<accession>A0A8J3GVR2</accession>
<dbReference type="RefSeq" id="WP_189679857.1">
    <property type="nucleotide sequence ID" value="NZ_BNCJ01000003.1"/>
</dbReference>
<keyword evidence="5" id="KW-0547">Nucleotide-binding</keyword>
<comment type="catalytic activity">
    <reaction evidence="1">
        <text>ATP + protein L-histidine = ADP + protein N-phospho-L-histidine.</text>
        <dbReference type="EC" id="2.7.13.3"/>
    </reaction>
</comment>
<dbReference type="InterPro" id="IPR011006">
    <property type="entry name" value="CheY-like_superfamily"/>
</dbReference>
<dbReference type="PANTHER" id="PTHR41523:SF8">
    <property type="entry name" value="ETHYLENE RESPONSE SENSOR PROTEIN"/>
    <property type="match status" value="1"/>
</dbReference>
<dbReference type="Pfam" id="PF07536">
    <property type="entry name" value="HWE_HK"/>
    <property type="match status" value="1"/>
</dbReference>
<dbReference type="PANTHER" id="PTHR41523">
    <property type="entry name" value="TWO-COMPONENT SYSTEM SENSOR PROTEIN"/>
    <property type="match status" value="1"/>
</dbReference>
<evidence type="ECO:0000313" key="12">
    <source>
        <dbReference type="Proteomes" id="UP000626220"/>
    </source>
</evidence>
<feature type="modified residue" description="4-aspartylphosphate" evidence="8">
    <location>
        <position position="562"/>
    </location>
</feature>
<evidence type="ECO:0000256" key="4">
    <source>
        <dbReference type="ARBA" id="ARBA00022679"/>
    </source>
</evidence>
<dbReference type="GO" id="GO:0005524">
    <property type="term" value="F:ATP binding"/>
    <property type="evidence" value="ECO:0007669"/>
    <property type="project" value="UniProtKB-KW"/>
</dbReference>
<dbReference type="InterPro" id="IPR011102">
    <property type="entry name" value="Sig_transdc_His_kinase_HWE"/>
</dbReference>
<evidence type="ECO:0000256" key="6">
    <source>
        <dbReference type="ARBA" id="ARBA00022777"/>
    </source>
</evidence>
<feature type="domain" description="Response regulatory" evidence="10">
    <location>
        <begin position="512"/>
        <end position="622"/>
    </location>
</feature>
<evidence type="ECO:0000256" key="5">
    <source>
        <dbReference type="ARBA" id="ARBA00022741"/>
    </source>
</evidence>
<evidence type="ECO:0000256" key="2">
    <source>
        <dbReference type="ARBA" id="ARBA00012438"/>
    </source>
</evidence>
<dbReference type="InterPro" id="IPR013656">
    <property type="entry name" value="PAS_4"/>
</dbReference>
<evidence type="ECO:0000256" key="7">
    <source>
        <dbReference type="ARBA" id="ARBA00022840"/>
    </source>
</evidence>
<dbReference type="SUPFAM" id="SSF55785">
    <property type="entry name" value="PYP-like sensor domain (PAS domain)"/>
    <property type="match status" value="1"/>
</dbReference>
<keyword evidence="3 8" id="KW-0597">Phosphoprotein</keyword>
<sequence length="633" mass="68076">MPSEPVRFLLVDDLVDNLNALEALLAREGLELHRARSGAEALEKMLSHQYALALLDVQMPEMDGYDLAELMRGSARTRKIPIIFLTAADFDERRVFRGYEAGAVDYITKPIDPMILKSKAQVFFELGLQAQELAEQRDRMTRVSRELAGALARVKAHRDNSPLGVVELDCGLVVREWTPGAERMFGRQAREIEGRRIDSCGWLMPGSADALTAFVAEVDASAESSRRSLVLSARHGDGSVLECECYVSVITGQPGVPHSVTLQLHDITERRRAEEIRSTLIGELDHRVKNTLANVQAIARQTLRQTADPKEFSEAFGGRLKSLASAHAILSAESWTSAELRDLVAEQVEQRGLGDHLSISGPPVRLPPAAALRLALALHELGTNAVKYGALSTPQGRVAIAWRIEGSSVVLTWSETGGPRVAAPDRCGFGSTLIRGGSGEGGGASVDWRPEGVVWTISVALGNRSETAPSSEADHFATGAPAANSHTAPEQRGEEAITQDKVVETPTLDGARILVIEDEPIIALDVAGEIEGVGGEVVGIAGNVSEAMNMIKETAPDAVVLDGNLGGERVDAIAEELLNRRIPFCFASGYGREHLPEGMNFVTKVEKPFIYGEISGVLVSLLSQPAMPSSAMA</sequence>
<evidence type="ECO:0000313" key="11">
    <source>
        <dbReference type="EMBL" id="GHF45321.1"/>
    </source>
</evidence>
<organism evidence="11 12">
    <name type="scientific">Seohaeicola zhoushanensis</name>
    <dbReference type="NCBI Taxonomy" id="1569283"/>
    <lineage>
        <taxon>Bacteria</taxon>
        <taxon>Pseudomonadati</taxon>
        <taxon>Pseudomonadota</taxon>
        <taxon>Alphaproteobacteria</taxon>
        <taxon>Rhodobacterales</taxon>
        <taxon>Roseobacteraceae</taxon>
        <taxon>Seohaeicola</taxon>
    </lineage>
</organism>
<dbReference type="GO" id="GO:0000160">
    <property type="term" value="P:phosphorelay signal transduction system"/>
    <property type="evidence" value="ECO:0007669"/>
    <property type="project" value="InterPro"/>
</dbReference>
<evidence type="ECO:0000256" key="3">
    <source>
        <dbReference type="ARBA" id="ARBA00022553"/>
    </source>
</evidence>
<dbReference type="Pfam" id="PF08448">
    <property type="entry name" value="PAS_4"/>
    <property type="match status" value="1"/>
</dbReference>
<dbReference type="SMART" id="SM00448">
    <property type="entry name" value="REC"/>
    <property type="match status" value="2"/>
</dbReference>
<dbReference type="Gene3D" id="3.30.565.10">
    <property type="entry name" value="Histidine kinase-like ATPase, C-terminal domain"/>
    <property type="match status" value="1"/>
</dbReference>
<dbReference type="PROSITE" id="PS50110">
    <property type="entry name" value="RESPONSE_REGULATORY"/>
    <property type="match status" value="2"/>
</dbReference>
<feature type="domain" description="Response regulatory" evidence="10">
    <location>
        <begin position="7"/>
        <end position="124"/>
    </location>
</feature>
<dbReference type="Gene3D" id="3.30.450.20">
    <property type="entry name" value="PAS domain"/>
    <property type="match status" value="1"/>
</dbReference>
<dbReference type="InterPro" id="IPR000014">
    <property type="entry name" value="PAS"/>
</dbReference>
<dbReference type="CDD" id="cd00130">
    <property type="entry name" value="PAS"/>
    <property type="match status" value="1"/>
</dbReference>
<dbReference type="AlphaFoldDB" id="A0A8J3GVR2"/>
<evidence type="ECO:0000256" key="8">
    <source>
        <dbReference type="PROSITE-ProRule" id="PRU00169"/>
    </source>
</evidence>
<dbReference type="InterPro" id="IPR001789">
    <property type="entry name" value="Sig_transdc_resp-reg_receiver"/>
</dbReference>
<reference evidence="11" key="1">
    <citation type="journal article" date="2014" name="Int. J. Syst. Evol. Microbiol.">
        <title>Complete genome sequence of Corynebacterium casei LMG S-19264T (=DSM 44701T), isolated from a smear-ripened cheese.</title>
        <authorList>
            <consortium name="US DOE Joint Genome Institute (JGI-PGF)"/>
            <person name="Walter F."/>
            <person name="Albersmeier A."/>
            <person name="Kalinowski J."/>
            <person name="Ruckert C."/>
        </authorList>
    </citation>
    <scope>NUCLEOTIDE SEQUENCE</scope>
    <source>
        <strain evidence="11">KCTC 42650</strain>
    </source>
</reference>
<evidence type="ECO:0000256" key="1">
    <source>
        <dbReference type="ARBA" id="ARBA00000085"/>
    </source>
</evidence>
<gene>
    <name evidence="11" type="ORF">GCM10017056_16170</name>
</gene>
<dbReference type="SMART" id="SM00911">
    <property type="entry name" value="HWE_HK"/>
    <property type="match status" value="1"/>
</dbReference>
<name>A0A8J3GVR2_9RHOB</name>
<feature type="modified residue" description="4-aspartylphosphate" evidence="8">
    <location>
        <position position="56"/>
    </location>
</feature>
<evidence type="ECO:0000259" key="10">
    <source>
        <dbReference type="PROSITE" id="PS50110"/>
    </source>
</evidence>
<reference evidence="11" key="2">
    <citation type="submission" date="2020-09" db="EMBL/GenBank/DDBJ databases">
        <authorList>
            <person name="Sun Q."/>
            <person name="Kim S."/>
        </authorList>
    </citation>
    <scope>NUCLEOTIDE SEQUENCE</scope>
    <source>
        <strain evidence="11">KCTC 42650</strain>
    </source>
</reference>
<evidence type="ECO:0000256" key="9">
    <source>
        <dbReference type="SAM" id="MobiDB-lite"/>
    </source>
</evidence>
<dbReference type="Gene3D" id="3.40.50.2300">
    <property type="match status" value="2"/>
</dbReference>
<dbReference type="InterPro" id="IPR036890">
    <property type="entry name" value="HATPase_C_sf"/>
</dbReference>
<dbReference type="Pfam" id="PF00072">
    <property type="entry name" value="Response_reg"/>
    <property type="match status" value="1"/>
</dbReference>
<dbReference type="InterPro" id="IPR035965">
    <property type="entry name" value="PAS-like_dom_sf"/>
</dbReference>
<keyword evidence="4" id="KW-0808">Transferase</keyword>
<dbReference type="EMBL" id="BNCJ01000003">
    <property type="protein sequence ID" value="GHF45321.1"/>
    <property type="molecule type" value="Genomic_DNA"/>
</dbReference>
<comment type="caution">
    <text evidence="11">The sequence shown here is derived from an EMBL/GenBank/DDBJ whole genome shotgun (WGS) entry which is preliminary data.</text>
</comment>
<dbReference type="SUPFAM" id="SSF52172">
    <property type="entry name" value="CheY-like"/>
    <property type="match status" value="2"/>
</dbReference>
<keyword evidence="7" id="KW-0067">ATP-binding</keyword>
<dbReference type="SUPFAM" id="SSF55874">
    <property type="entry name" value="ATPase domain of HSP90 chaperone/DNA topoisomerase II/histidine kinase"/>
    <property type="match status" value="1"/>
</dbReference>
<keyword evidence="6 11" id="KW-0418">Kinase</keyword>